<evidence type="ECO:0000256" key="6">
    <source>
        <dbReference type="SAM" id="SignalP"/>
    </source>
</evidence>
<evidence type="ECO:0000256" key="5">
    <source>
        <dbReference type="SAM" id="MobiDB-lite"/>
    </source>
</evidence>
<feature type="signal peptide" evidence="6">
    <location>
        <begin position="1"/>
        <end position="27"/>
    </location>
</feature>
<dbReference type="PANTHER" id="PTHR21040">
    <property type="entry name" value="BCDNA.GH04120"/>
    <property type="match status" value="1"/>
</dbReference>
<organism evidence="8">
    <name type="scientific">Lepeophtheirus salmonis</name>
    <name type="common">Salmon louse</name>
    <name type="synonym">Caligus salmonis</name>
    <dbReference type="NCBI Taxonomy" id="72036"/>
    <lineage>
        <taxon>Eukaryota</taxon>
        <taxon>Metazoa</taxon>
        <taxon>Ecdysozoa</taxon>
        <taxon>Arthropoda</taxon>
        <taxon>Crustacea</taxon>
        <taxon>Multicrustacea</taxon>
        <taxon>Hexanauplia</taxon>
        <taxon>Copepoda</taxon>
        <taxon>Siphonostomatoida</taxon>
        <taxon>Caligidae</taxon>
        <taxon>Lepeophtheirus</taxon>
    </lineage>
</organism>
<dbReference type="EC" id="3.2.1.52" evidence="3"/>
<dbReference type="InterPro" id="IPR015883">
    <property type="entry name" value="Glyco_hydro_20_cat"/>
</dbReference>
<reference evidence="8" key="1">
    <citation type="submission" date="2014-05" db="EMBL/GenBank/DDBJ databases">
        <authorList>
            <person name="Chronopoulou M."/>
        </authorList>
    </citation>
    <scope>NUCLEOTIDE SEQUENCE</scope>
    <source>
        <tissue evidence="8">Whole organism</tissue>
    </source>
</reference>
<name>A0A0K2TW48_LEPSM</name>
<accession>A0A0K2TW48</accession>
<dbReference type="InterPro" id="IPR017853">
    <property type="entry name" value="GH"/>
</dbReference>
<feature type="region of interest" description="Disordered" evidence="5">
    <location>
        <begin position="155"/>
        <end position="174"/>
    </location>
</feature>
<keyword evidence="4" id="KW-0378">Hydrolase</keyword>
<dbReference type="GO" id="GO:0004563">
    <property type="term" value="F:beta-N-acetylhexosaminidase activity"/>
    <property type="evidence" value="ECO:0007669"/>
    <property type="project" value="UniProtKB-EC"/>
</dbReference>
<feature type="chain" id="PRO_5005488210" description="beta-N-acetylhexosaminidase" evidence="6">
    <location>
        <begin position="28"/>
        <end position="734"/>
    </location>
</feature>
<feature type="domain" description="Glycoside hydrolase family 20 catalytic" evidence="7">
    <location>
        <begin position="231"/>
        <end position="379"/>
    </location>
</feature>
<evidence type="ECO:0000256" key="2">
    <source>
        <dbReference type="ARBA" id="ARBA00006285"/>
    </source>
</evidence>
<keyword evidence="6" id="KW-0732">Signal</keyword>
<protein>
    <recommendedName>
        <fullName evidence="3">beta-N-acetylhexosaminidase</fullName>
        <ecNumber evidence="3">3.2.1.52</ecNumber>
    </recommendedName>
</protein>
<evidence type="ECO:0000256" key="4">
    <source>
        <dbReference type="ARBA" id="ARBA00022801"/>
    </source>
</evidence>
<evidence type="ECO:0000259" key="7">
    <source>
        <dbReference type="Pfam" id="PF00728"/>
    </source>
</evidence>
<dbReference type="GO" id="GO:0005975">
    <property type="term" value="P:carbohydrate metabolic process"/>
    <property type="evidence" value="ECO:0007669"/>
    <property type="project" value="InterPro"/>
</dbReference>
<dbReference type="EMBL" id="HACA01012521">
    <property type="protein sequence ID" value="CDW29882.1"/>
    <property type="molecule type" value="Transcribed_RNA"/>
</dbReference>
<dbReference type="PANTHER" id="PTHR21040:SF8">
    <property type="entry name" value="BCDNA.GH04120"/>
    <property type="match status" value="1"/>
</dbReference>
<comment type="catalytic activity">
    <reaction evidence="1">
        <text>Hydrolysis of terminal non-reducing N-acetyl-D-hexosamine residues in N-acetyl-beta-D-hexosaminides.</text>
        <dbReference type="EC" id="3.2.1.52"/>
    </reaction>
</comment>
<dbReference type="SUPFAM" id="SSF51445">
    <property type="entry name" value="(Trans)glycosidases"/>
    <property type="match status" value="1"/>
</dbReference>
<evidence type="ECO:0000256" key="1">
    <source>
        <dbReference type="ARBA" id="ARBA00001231"/>
    </source>
</evidence>
<proteinExistence type="inferred from homology"/>
<dbReference type="OrthoDB" id="10023921at2759"/>
<dbReference type="InterPro" id="IPR038901">
    <property type="entry name" value="HEXDC-like"/>
</dbReference>
<dbReference type="AlphaFoldDB" id="A0A0K2TW48"/>
<feature type="compositionally biased region" description="Polar residues" evidence="5">
    <location>
        <begin position="157"/>
        <end position="174"/>
    </location>
</feature>
<evidence type="ECO:0000313" key="8">
    <source>
        <dbReference type="EMBL" id="CDW29882.1"/>
    </source>
</evidence>
<dbReference type="Pfam" id="PF00728">
    <property type="entry name" value="Glyco_hydro_20"/>
    <property type="match status" value="1"/>
</dbReference>
<sequence length="734" mass="84839">MIRYLKYSGILILAILLLCVHLSYIRSNTQEISPNEASPKHRKFKAYPAIPDNYPNPPRHSIKKNKKVHRLDDLEVEEDTFEGARFLNKKNSAHKLALSESEKLFLKDRSMDLLIKKEKLDNRKVASRYRNLPPQISPMNSNLEYDIPPPVYYGSMKKNSNGGERSEGEVTSQNSAPYVPAHRLVHLDLKGAPPSIHFLLKVLQTSKELGATGVLLEYEDMFPFEGRLQVTSASNHYTKDDLKAILSTCTSLGFIVIPLIQTFGHMEFILKLKEFAYLRDVADMPESICPCHEDAMGLLKEMVDQVSNFHKEHDPNFQYIHIGCDEVFHLGECEPCSNMRISGRRNEIFTQHVVNIASYIKNKFSVMPIIWDDMLRNFMSDEMTPLSHLVEPMVWVYAEDVYRFVPTYTWDKLAEVFDTVWTASAFKGAHGSTLVVPNIKRHLENNLNWLDVMKNEENKFKTDLRGIVLTGWQRYDHFAILCELLPGGIPSLAVNLLATSNGYFNGSLTAKLNKVLQCSSSLPHSMRNSDSRDPNELDLVNDPYLFNQMSWCFFTGSTFFKTLQSLLSTKKDVEAFIKKVKEEHAWTTDYSMRRNYTSPYRIDEVMGDWDRVYYEIERLMKSAKYSLIDIFDVYTQSEWIEQNIYPQYLKMKEIKEKAKALRKRTVWERRPLPPLKVLETEFGVGLKRKNSSRIQPIEGEDIGISSGRRYNSGVTGRPKRLVQQPDYYRHPPGY</sequence>
<evidence type="ECO:0000256" key="3">
    <source>
        <dbReference type="ARBA" id="ARBA00012663"/>
    </source>
</evidence>
<dbReference type="Gene3D" id="3.20.20.80">
    <property type="entry name" value="Glycosidases"/>
    <property type="match status" value="1"/>
</dbReference>
<comment type="similarity">
    <text evidence="2">Belongs to the glycosyl hydrolase 20 family.</text>
</comment>
<dbReference type="CDD" id="cd06565">
    <property type="entry name" value="GH20_GcnA-like"/>
    <property type="match status" value="1"/>
</dbReference>